<dbReference type="InterPro" id="IPR013108">
    <property type="entry name" value="Amidohydro_3"/>
</dbReference>
<evidence type="ECO:0000313" key="4">
    <source>
        <dbReference type="Proteomes" id="UP000515917"/>
    </source>
</evidence>
<proteinExistence type="predicted"/>
<keyword evidence="4" id="KW-1185">Reference proteome</keyword>
<dbReference type="Gene3D" id="3.20.20.140">
    <property type="entry name" value="Metal-dependent hydrolases"/>
    <property type="match status" value="1"/>
</dbReference>
<dbReference type="SUPFAM" id="SSF51338">
    <property type="entry name" value="Composite domain of metallo-dependent hydrolases"/>
    <property type="match status" value="1"/>
</dbReference>
<feature type="domain" description="Amidohydrolase 3" evidence="2">
    <location>
        <begin position="73"/>
        <end position="579"/>
    </location>
</feature>
<dbReference type="AlphaFoldDB" id="A0A7G3G5W5"/>
<dbReference type="RefSeq" id="WP_130105206.1">
    <property type="nucleotide sequence ID" value="NZ_CP025781.1"/>
</dbReference>
<dbReference type="Gene3D" id="3.10.310.70">
    <property type="match status" value="1"/>
</dbReference>
<dbReference type="Proteomes" id="UP000515917">
    <property type="component" value="Chromosome"/>
</dbReference>
<dbReference type="InterPro" id="IPR032466">
    <property type="entry name" value="Metal_Hydrolase"/>
</dbReference>
<dbReference type="Pfam" id="PF07969">
    <property type="entry name" value="Amidohydro_3"/>
    <property type="match status" value="1"/>
</dbReference>
<evidence type="ECO:0000259" key="2">
    <source>
        <dbReference type="Pfam" id="PF07969"/>
    </source>
</evidence>
<feature type="chain" id="PRO_5028978383" evidence="1">
    <location>
        <begin position="22"/>
        <end position="585"/>
    </location>
</feature>
<name>A0A7G3G5W5_9NEIS</name>
<dbReference type="Gene3D" id="2.30.40.10">
    <property type="entry name" value="Urease, subunit C, domain 1"/>
    <property type="match status" value="1"/>
</dbReference>
<dbReference type="InterPro" id="IPR011059">
    <property type="entry name" value="Metal-dep_hydrolase_composite"/>
</dbReference>
<dbReference type="PANTHER" id="PTHR22642:SF2">
    <property type="entry name" value="PROTEIN LONG AFTER FAR-RED 3"/>
    <property type="match status" value="1"/>
</dbReference>
<organism evidence="3 4">
    <name type="scientific">Iodobacter fluviatilis</name>
    <dbReference type="NCBI Taxonomy" id="537"/>
    <lineage>
        <taxon>Bacteria</taxon>
        <taxon>Pseudomonadati</taxon>
        <taxon>Pseudomonadota</taxon>
        <taxon>Betaproteobacteria</taxon>
        <taxon>Neisseriales</taxon>
        <taxon>Chitinibacteraceae</taxon>
        <taxon>Iodobacter</taxon>
    </lineage>
</organism>
<dbReference type="EMBL" id="CP025781">
    <property type="protein sequence ID" value="QBC42584.1"/>
    <property type="molecule type" value="Genomic_DNA"/>
</dbReference>
<evidence type="ECO:0000313" key="3">
    <source>
        <dbReference type="EMBL" id="QBC42584.1"/>
    </source>
</evidence>
<reference evidence="3 4" key="1">
    <citation type="submission" date="2018-01" db="EMBL/GenBank/DDBJ databases">
        <title>Genome sequence of Iodobacter sp. strain PCH194 isolated from Indian Trans-Himalaya.</title>
        <authorList>
            <person name="Kumar V."/>
            <person name="Thakur V."/>
            <person name="Kumar S."/>
            <person name="Singh D."/>
        </authorList>
    </citation>
    <scope>NUCLEOTIDE SEQUENCE [LARGE SCALE GENOMIC DNA]</scope>
    <source>
        <strain evidence="3 4">PCH194</strain>
    </source>
</reference>
<dbReference type="GO" id="GO:0016810">
    <property type="term" value="F:hydrolase activity, acting on carbon-nitrogen (but not peptide) bonds"/>
    <property type="evidence" value="ECO:0007669"/>
    <property type="project" value="InterPro"/>
</dbReference>
<protein>
    <submittedName>
        <fullName evidence="3">Amidohydrolase</fullName>
    </submittedName>
</protein>
<sequence>MKRLSLIASCLLIIGSPNTWAQSSRAILSGGTIYSADLAHPHPEAVGIADGRIVAVGSRDAVEQQMGKTTPRIDLAGKFLMPGLIDSHVHAAFAGFQEMTVHFPSDLTTAEQIRSFASQATKDAKLMQGNVQLFTSVSLEYWNHIELLEQVFNSAPYRNIPVVLAGSDAHTGWANQAMLKQAGLLASVEAKKITAPNDGFARNKDGRLNGFASEGGWDLILKAMPKVSDAQIGEAIKLAACQLNSVGITAWMDPVSNIRPLSPAFSAEPTRKDTGLLPAYTELARKGELNGHVSALALVSIHAKPAIINDVMALKQQFSGTSDVKLIGIKILQDGVIEFPSQTAKLSQPYLNRPGYSGQQDLQATRFNELIRQADAQYLIAHFHAIGDRAVGEALDAIDYARQHNPDHSTLHSITHLQIMSPESVARFKPLNVAASMQFLWSGKDFSSTSLLENIVPAPLLTRLYPAGSLIRSGAIVAGASDWPVSSPNPMLAMYTALTRQGDLGELAPADEKINRSDVLQAYTLNAAKLIAQDKNIGSISIGKSADFVLLDKNLEQIAPKAFPQTKVLWTMFKGRKVFEAERCQ</sequence>
<dbReference type="PANTHER" id="PTHR22642">
    <property type="entry name" value="IMIDAZOLONEPROPIONASE"/>
    <property type="match status" value="1"/>
</dbReference>
<dbReference type="KEGG" id="ifl:C1H71_02785"/>
<accession>A0A7G3G5W5</accession>
<gene>
    <name evidence="3" type="ORF">C1H71_02785</name>
</gene>
<keyword evidence="3" id="KW-0378">Hydrolase</keyword>
<dbReference type="InterPro" id="IPR033932">
    <property type="entry name" value="YtcJ-like"/>
</dbReference>
<dbReference type="CDD" id="cd01300">
    <property type="entry name" value="YtcJ_like"/>
    <property type="match status" value="1"/>
</dbReference>
<feature type="signal peptide" evidence="1">
    <location>
        <begin position="1"/>
        <end position="21"/>
    </location>
</feature>
<keyword evidence="1" id="KW-0732">Signal</keyword>
<dbReference type="SUPFAM" id="SSF51556">
    <property type="entry name" value="Metallo-dependent hydrolases"/>
    <property type="match status" value="1"/>
</dbReference>
<evidence type="ECO:0000256" key="1">
    <source>
        <dbReference type="SAM" id="SignalP"/>
    </source>
</evidence>